<evidence type="ECO:0000313" key="1">
    <source>
        <dbReference type="EMBL" id="MEG3438311.1"/>
    </source>
</evidence>
<dbReference type="EMBL" id="JBAFSM010000026">
    <property type="protein sequence ID" value="MEG3438311.1"/>
    <property type="molecule type" value="Genomic_DNA"/>
</dbReference>
<organism evidence="1 2">
    <name type="scientific">Pannus brasiliensis CCIBt3594</name>
    <dbReference type="NCBI Taxonomy" id="1427578"/>
    <lineage>
        <taxon>Bacteria</taxon>
        <taxon>Bacillati</taxon>
        <taxon>Cyanobacteriota</taxon>
        <taxon>Cyanophyceae</taxon>
        <taxon>Oscillatoriophycideae</taxon>
        <taxon>Chroococcales</taxon>
        <taxon>Microcystaceae</taxon>
        <taxon>Pannus</taxon>
    </lineage>
</organism>
<dbReference type="RefSeq" id="WP_332865792.1">
    <property type="nucleotide sequence ID" value="NZ_JBAFSM010000026.1"/>
</dbReference>
<name>A0AAW9QTU5_9CHRO</name>
<gene>
    <name evidence="1" type="ORF">V0288_14370</name>
</gene>
<reference evidence="1 2" key="1">
    <citation type="submission" date="2024-01" db="EMBL/GenBank/DDBJ databases">
        <title>Genomic insights into the taxonomy and metabolism of the cyanobacterium Pannus brasiliensis CCIBt3594.</title>
        <authorList>
            <person name="Machado M."/>
            <person name="Botero N.B."/>
            <person name="Andreote A.P.D."/>
            <person name="Feitosa A.M.T."/>
            <person name="Popin R."/>
            <person name="Sivonen K."/>
            <person name="Fiore M.F."/>
        </authorList>
    </citation>
    <scope>NUCLEOTIDE SEQUENCE [LARGE SCALE GENOMIC DNA]</scope>
    <source>
        <strain evidence="1 2">CCIBt3594</strain>
    </source>
</reference>
<keyword evidence="2" id="KW-1185">Reference proteome</keyword>
<evidence type="ECO:0000313" key="2">
    <source>
        <dbReference type="Proteomes" id="UP001328733"/>
    </source>
</evidence>
<sequence>MKNIQHILTALVLLSGLSLQVTTRIAGAQQGGQDADKEQLEYCVSQLTVQVAQIQAIEAIKKQPNLTKAQRLIQIGQILSPAQKQQLEACMSQPMRPPSAPPQG</sequence>
<comment type="caution">
    <text evidence="1">The sequence shown here is derived from an EMBL/GenBank/DDBJ whole genome shotgun (WGS) entry which is preliminary data.</text>
</comment>
<dbReference type="AlphaFoldDB" id="A0AAW9QTU5"/>
<dbReference type="Proteomes" id="UP001328733">
    <property type="component" value="Unassembled WGS sequence"/>
</dbReference>
<proteinExistence type="predicted"/>
<protein>
    <submittedName>
        <fullName evidence="1">Uncharacterized protein</fullName>
    </submittedName>
</protein>
<accession>A0AAW9QTU5</accession>